<reference evidence="2 3" key="1">
    <citation type="journal article" date="2015" name="Infect. Genet. Evol.">
        <title>Genomic sequences of six botulinum neurotoxin-producing strains representing three clostridial species illustrate the mobility and diversity of botulinum neurotoxin genes.</title>
        <authorList>
            <person name="Smith T.J."/>
            <person name="Hill K.K."/>
            <person name="Xie G."/>
            <person name="Foley B.T."/>
            <person name="Williamson C.H."/>
            <person name="Foster J.T."/>
            <person name="Johnson S.L."/>
            <person name="Chertkov O."/>
            <person name="Teshima H."/>
            <person name="Gibbons H.S."/>
            <person name="Johnsky L.A."/>
            <person name="Karavis M.A."/>
            <person name="Smith L.A."/>
        </authorList>
    </citation>
    <scope>NUCLEOTIDE SEQUENCE [LARGE SCALE GENOMIC DNA]</scope>
    <source>
        <strain evidence="2 3">CDC 2741</strain>
    </source>
</reference>
<dbReference type="AlphaFoldDB" id="A0A0C1RAV7"/>
<keyword evidence="1" id="KW-0812">Transmembrane</keyword>
<dbReference type="Proteomes" id="UP000031366">
    <property type="component" value="Unassembled WGS sequence"/>
</dbReference>
<accession>A0A0C1RAV7</accession>
<evidence type="ECO:0000256" key="1">
    <source>
        <dbReference type="SAM" id="Phobius"/>
    </source>
</evidence>
<proteinExistence type="predicted"/>
<organism evidence="2 3">
    <name type="scientific">Clostridium argentinense CDC 2741</name>
    <dbReference type="NCBI Taxonomy" id="1418104"/>
    <lineage>
        <taxon>Bacteria</taxon>
        <taxon>Bacillati</taxon>
        <taxon>Bacillota</taxon>
        <taxon>Clostridia</taxon>
        <taxon>Eubacteriales</taxon>
        <taxon>Clostridiaceae</taxon>
        <taxon>Clostridium</taxon>
    </lineage>
</organism>
<evidence type="ECO:0000313" key="2">
    <source>
        <dbReference type="EMBL" id="KIE47546.1"/>
    </source>
</evidence>
<name>A0A0C1RAV7_9CLOT</name>
<dbReference type="EMBL" id="AYSO01000014">
    <property type="protein sequence ID" value="KIE47546.1"/>
    <property type="molecule type" value="Genomic_DNA"/>
</dbReference>
<sequence length="56" mass="6426">MKTMGKIFLVGAVAGVTMQMMMPMMDKKTKRRIKRSGRMLQHMAGDVCENMMSMIR</sequence>
<keyword evidence="3" id="KW-1185">Reference proteome</keyword>
<keyword evidence="1" id="KW-1133">Transmembrane helix</keyword>
<protein>
    <recommendedName>
        <fullName evidence="4">YtxH-like family protein</fullName>
    </recommendedName>
</protein>
<evidence type="ECO:0008006" key="4">
    <source>
        <dbReference type="Google" id="ProtNLM"/>
    </source>
</evidence>
<keyword evidence="1" id="KW-0472">Membrane</keyword>
<evidence type="ECO:0000313" key="3">
    <source>
        <dbReference type="Proteomes" id="UP000031366"/>
    </source>
</evidence>
<gene>
    <name evidence="2" type="ORF">U732_3166</name>
</gene>
<comment type="caution">
    <text evidence="2">The sequence shown here is derived from an EMBL/GenBank/DDBJ whole genome shotgun (WGS) entry which is preliminary data.</text>
</comment>
<feature type="transmembrane region" description="Helical" evidence="1">
    <location>
        <begin position="6"/>
        <end position="25"/>
    </location>
</feature>